<dbReference type="Gramene" id="OPUNC07G07120.1">
    <property type="protein sequence ID" value="OPUNC07G07120.1"/>
    <property type="gene ID" value="OPUNC07G07120"/>
</dbReference>
<protein>
    <submittedName>
        <fullName evidence="2">Uncharacterized protein</fullName>
    </submittedName>
</protein>
<dbReference type="HOGENOM" id="CLU_2692065_0_0_1"/>
<feature type="compositionally biased region" description="Polar residues" evidence="1">
    <location>
        <begin position="32"/>
        <end position="43"/>
    </location>
</feature>
<keyword evidence="3" id="KW-1185">Reference proteome</keyword>
<name>A0A0E0LIJ8_ORYPU</name>
<dbReference type="EnsemblPlants" id="OPUNC07G07120.1">
    <property type="protein sequence ID" value="OPUNC07G07120.1"/>
    <property type="gene ID" value="OPUNC07G07120"/>
</dbReference>
<dbReference type="Proteomes" id="UP000026962">
    <property type="component" value="Chromosome 7"/>
</dbReference>
<dbReference type="AlphaFoldDB" id="A0A0E0LIJ8"/>
<reference evidence="2" key="2">
    <citation type="submission" date="2018-05" db="EMBL/GenBank/DDBJ databases">
        <title>OpunRS2 (Oryza punctata Reference Sequence Version 2).</title>
        <authorList>
            <person name="Zhang J."/>
            <person name="Kudrna D."/>
            <person name="Lee S."/>
            <person name="Talag J."/>
            <person name="Welchert J."/>
            <person name="Wing R.A."/>
        </authorList>
    </citation>
    <scope>NUCLEOTIDE SEQUENCE [LARGE SCALE GENOMIC DNA]</scope>
</reference>
<sequence length="74" mass="8138">MRVSANNTHSEALDLTIVRGVLTTVMDDSILQSTKGPKTQQPKPISFHFPSLPSPSSSSSSSSRRRHPRNPRKP</sequence>
<proteinExistence type="predicted"/>
<evidence type="ECO:0000313" key="2">
    <source>
        <dbReference type="EnsemblPlants" id="OPUNC07G07120.1"/>
    </source>
</evidence>
<evidence type="ECO:0000256" key="1">
    <source>
        <dbReference type="SAM" id="MobiDB-lite"/>
    </source>
</evidence>
<feature type="compositionally biased region" description="Basic residues" evidence="1">
    <location>
        <begin position="63"/>
        <end position="74"/>
    </location>
</feature>
<evidence type="ECO:0000313" key="3">
    <source>
        <dbReference type="Proteomes" id="UP000026962"/>
    </source>
</evidence>
<organism evidence="2">
    <name type="scientific">Oryza punctata</name>
    <name type="common">Red rice</name>
    <dbReference type="NCBI Taxonomy" id="4537"/>
    <lineage>
        <taxon>Eukaryota</taxon>
        <taxon>Viridiplantae</taxon>
        <taxon>Streptophyta</taxon>
        <taxon>Embryophyta</taxon>
        <taxon>Tracheophyta</taxon>
        <taxon>Spermatophyta</taxon>
        <taxon>Magnoliopsida</taxon>
        <taxon>Liliopsida</taxon>
        <taxon>Poales</taxon>
        <taxon>Poaceae</taxon>
        <taxon>BOP clade</taxon>
        <taxon>Oryzoideae</taxon>
        <taxon>Oryzeae</taxon>
        <taxon>Oryzinae</taxon>
        <taxon>Oryza</taxon>
    </lineage>
</organism>
<feature type="region of interest" description="Disordered" evidence="1">
    <location>
        <begin position="32"/>
        <end position="74"/>
    </location>
</feature>
<feature type="compositionally biased region" description="Low complexity" evidence="1">
    <location>
        <begin position="50"/>
        <end position="62"/>
    </location>
</feature>
<accession>A0A0E0LIJ8</accession>
<reference evidence="2" key="1">
    <citation type="submission" date="2015-04" db="UniProtKB">
        <authorList>
            <consortium name="EnsemblPlants"/>
        </authorList>
    </citation>
    <scope>IDENTIFICATION</scope>
</reference>